<feature type="transmembrane region" description="Helical" evidence="1">
    <location>
        <begin position="12"/>
        <end position="34"/>
    </location>
</feature>
<name>A0A432Z9X4_9GAMM</name>
<dbReference type="InterPro" id="IPR001610">
    <property type="entry name" value="PAC"/>
</dbReference>
<dbReference type="NCBIfam" id="TIGR00229">
    <property type="entry name" value="sensory_box"/>
    <property type="match status" value="1"/>
</dbReference>
<evidence type="ECO:0000313" key="6">
    <source>
        <dbReference type="EMBL" id="RUO74756.1"/>
    </source>
</evidence>
<keyword evidence="1" id="KW-0812">Transmembrane</keyword>
<evidence type="ECO:0000259" key="5">
    <source>
        <dbReference type="PROSITE" id="PS50887"/>
    </source>
</evidence>
<keyword evidence="1" id="KW-1133">Transmembrane helix</keyword>
<dbReference type="Pfam" id="PF00563">
    <property type="entry name" value="EAL"/>
    <property type="match status" value="1"/>
</dbReference>
<keyword evidence="7" id="KW-1185">Reference proteome</keyword>
<organism evidence="6 7">
    <name type="scientific">Pseudidiomarina sediminum</name>
    <dbReference type="NCBI Taxonomy" id="431675"/>
    <lineage>
        <taxon>Bacteria</taxon>
        <taxon>Pseudomonadati</taxon>
        <taxon>Pseudomonadota</taxon>
        <taxon>Gammaproteobacteria</taxon>
        <taxon>Alteromonadales</taxon>
        <taxon>Idiomarinaceae</taxon>
        <taxon>Pseudidiomarina</taxon>
    </lineage>
</organism>
<dbReference type="InterPro" id="IPR035919">
    <property type="entry name" value="EAL_sf"/>
</dbReference>
<dbReference type="Pfam" id="PF00990">
    <property type="entry name" value="GGDEF"/>
    <property type="match status" value="1"/>
</dbReference>
<dbReference type="InterPro" id="IPR000700">
    <property type="entry name" value="PAS-assoc_C"/>
</dbReference>
<dbReference type="Gene3D" id="3.30.450.20">
    <property type="entry name" value="PAS domain"/>
    <property type="match status" value="1"/>
</dbReference>
<evidence type="ECO:0000259" key="4">
    <source>
        <dbReference type="PROSITE" id="PS50883"/>
    </source>
</evidence>
<keyword evidence="1" id="KW-0472">Membrane</keyword>
<dbReference type="CDD" id="cd00130">
    <property type="entry name" value="PAS"/>
    <property type="match status" value="1"/>
</dbReference>
<dbReference type="SMART" id="SM00267">
    <property type="entry name" value="GGDEF"/>
    <property type="match status" value="1"/>
</dbReference>
<dbReference type="PROSITE" id="PS50883">
    <property type="entry name" value="EAL"/>
    <property type="match status" value="1"/>
</dbReference>
<reference evidence="7" key="1">
    <citation type="journal article" date="2018" name="Front. Microbiol.">
        <title>Genome-Based Analysis Reveals the Taxonomy and Diversity of the Family Idiomarinaceae.</title>
        <authorList>
            <person name="Liu Y."/>
            <person name="Lai Q."/>
            <person name="Shao Z."/>
        </authorList>
    </citation>
    <scope>NUCLEOTIDE SEQUENCE [LARGE SCALE GENOMIC DNA]</scope>
    <source>
        <strain evidence="7">c121</strain>
    </source>
</reference>
<dbReference type="Pfam" id="PF13426">
    <property type="entry name" value="PAS_9"/>
    <property type="match status" value="1"/>
</dbReference>
<dbReference type="InterPro" id="IPR029787">
    <property type="entry name" value="Nucleotide_cyclase"/>
</dbReference>
<dbReference type="InterPro" id="IPR052155">
    <property type="entry name" value="Biofilm_reg_signaling"/>
</dbReference>
<dbReference type="AlphaFoldDB" id="A0A432Z9X4"/>
<evidence type="ECO:0000313" key="7">
    <source>
        <dbReference type="Proteomes" id="UP000287022"/>
    </source>
</evidence>
<dbReference type="Gene3D" id="3.30.70.270">
    <property type="match status" value="1"/>
</dbReference>
<feature type="domain" description="EAL" evidence="4">
    <location>
        <begin position="564"/>
        <end position="813"/>
    </location>
</feature>
<gene>
    <name evidence="6" type="ORF">CWI80_05310</name>
</gene>
<evidence type="ECO:0000256" key="1">
    <source>
        <dbReference type="SAM" id="Phobius"/>
    </source>
</evidence>
<feature type="domain" description="GGDEF" evidence="5">
    <location>
        <begin position="415"/>
        <end position="555"/>
    </location>
</feature>
<accession>A0A432Z9X4</accession>
<evidence type="ECO:0000259" key="2">
    <source>
        <dbReference type="PROSITE" id="PS50112"/>
    </source>
</evidence>
<feature type="domain" description="PAS" evidence="2">
    <location>
        <begin position="259"/>
        <end position="305"/>
    </location>
</feature>
<dbReference type="SUPFAM" id="SSF55073">
    <property type="entry name" value="Nucleotide cyclase"/>
    <property type="match status" value="1"/>
</dbReference>
<dbReference type="InterPro" id="IPR001633">
    <property type="entry name" value="EAL_dom"/>
</dbReference>
<evidence type="ECO:0000259" key="3">
    <source>
        <dbReference type="PROSITE" id="PS50113"/>
    </source>
</evidence>
<dbReference type="PROSITE" id="PS50113">
    <property type="entry name" value="PAC"/>
    <property type="match status" value="1"/>
</dbReference>
<dbReference type="PANTHER" id="PTHR44757:SF2">
    <property type="entry name" value="BIOFILM ARCHITECTURE MAINTENANCE PROTEIN MBAA"/>
    <property type="match status" value="1"/>
</dbReference>
<dbReference type="Proteomes" id="UP000287022">
    <property type="component" value="Unassembled WGS sequence"/>
</dbReference>
<dbReference type="STRING" id="1122124.GCA_000423165_00338"/>
<dbReference type="EMBL" id="PIQE01000001">
    <property type="protein sequence ID" value="RUO74756.1"/>
    <property type="molecule type" value="Genomic_DNA"/>
</dbReference>
<dbReference type="InterPro" id="IPR000014">
    <property type="entry name" value="PAS"/>
</dbReference>
<dbReference type="SUPFAM" id="SSF141868">
    <property type="entry name" value="EAL domain-like"/>
    <property type="match status" value="1"/>
</dbReference>
<dbReference type="Gene3D" id="3.20.20.450">
    <property type="entry name" value="EAL domain"/>
    <property type="match status" value="1"/>
</dbReference>
<feature type="domain" description="PAC" evidence="3">
    <location>
        <begin position="330"/>
        <end position="384"/>
    </location>
</feature>
<dbReference type="CDD" id="cd01949">
    <property type="entry name" value="GGDEF"/>
    <property type="match status" value="1"/>
</dbReference>
<protein>
    <submittedName>
        <fullName evidence="6">GGDEF domain-containing protein</fullName>
    </submittedName>
</protein>
<sequence>MKTIRWWQRLSVQITVPLLCAMLLVIAGLAYFMISAQQQAALRTAKLELGSSIVVVQGAFNRMYTSDRKIAIPELLSEIHVHPNVMNAALVDRFGGIVAAYEPNVLSGELSGFLAELDKDYLTEVANSTKTIVKYHPEHAHVIAVAPIIESTSIHQRAQRNLLVVEYRHEPNWYRFEPVPWQQLSLLLLLFLAVFYVLWWALRRWVARPADQLAHAVMEFGSHGQVTSTVLPTQLPNEFGVLARNIELALQERRAREATLRKLSAAVEQASESIMITDLKGEVEYVNPAFEKNTGYSAHEVVGKNPRFLASGRTPRQNYQALWQRLSEGETWQGELYNLRKDGVEFREWATISPLRDEQGKVTHYLASKLNITQRVEDEARIEHLAYYDKLTELPNRLSCNDYLTRMLQRLDEQTFAAVVLFDLDGIQRINDVRGFEFGDVILTTVAERIRTLGTIHRQGFVANLGGDLFAVVLDAEQQDAQVVLEDARAFAKQVLLAINETIVVRDEYVSISASAGIVICSGQVDSADAIIRHAETAVHTAKDAGGNQTAVYDASYSLELEKRYDIERELRRALTEGGLQLYLQPQVDRQQRLFGAEVLVRWQHHERGMISPADFIPVAEQTDLIVDLGKWIMQHAFEALAQLPEPLVLAINISPRQFRKYDFVSCVERLLADSGVDPHRLIFEVTENLLVEDVNDVVRKMLALQKLGIQFSIDDFGTGYSSLSYLRKLPLQEIKIDKSFVQAVDDDEQRAIVDSIFAIARHLNLRLVAEGVETQAQLDYLVKADPAVVLQGFYIAKPMPIDAFLARYFGAEKPLQ</sequence>
<dbReference type="SMART" id="SM00091">
    <property type="entry name" value="PAS"/>
    <property type="match status" value="1"/>
</dbReference>
<dbReference type="InterPro" id="IPR000160">
    <property type="entry name" value="GGDEF_dom"/>
</dbReference>
<dbReference type="PROSITE" id="PS50887">
    <property type="entry name" value="GGDEF"/>
    <property type="match status" value="1"/>
</dbReference>
<dbReference type="SUPFAM" id="SSF55785">
    <property type="entry name" value="PYP-like sensor domain (PAS domain)"/>
    <property type="match status" value="1"/>
</dbReference>
<dbReference type="InterPro" id="IPR043128">
    <property type="entry name" value="Rev_trsase/Diguanyl_cyclase"/>
</dbReference>
<proteinExistence type="predicted"/>
<dbReference type="PANTHER" id="PTHR44757">
    <property type="entry name" value="DIGUANYLATE CYCLASE DGCP"/>
    <property type="match status" value="1"/>
</dbReference>
<comment type="caution">
    <text evidence="6">The sequence shown here is derived from an EMBL/GenBank/DDBJ whole genome shotgun (WGS) entry which is preliminary data.</text>
</comment>
<dbReference type="RefSeq" id="WP_051207019.1">
    <property type="nucleotide sequence ID" value="NZ_PIQE01000001.1"/>
</dbReference>
<feature type="transmembrane region" description="Helical" evidence="1">
    <location>
        <begin position="184"/>
        <end position="202"/>
    </location>
</feature>
<dbReference type="SMART" id="SM00052">
    <property type="entry name" value="EAL"/>
    <property type="match status" value="1"/>
</dbReference>
<dbReference type="NCBIfam" id="TIGR00254">
    <property type="entry name" value="GGDEF"/>
    <property type="match status" value="1"/>
</dbReference>
<dbReference type="PROSITE" id="PS50112">
    <property type="entry name" value="PAS"/>
    <property type="match status" value="1"/>
</dbReference>
<dbReference type="CDD" id="cd01948">
    <property type="entry name" value="EAL"/>
    <property type="match status" value="1"/>
</dbReference>
<dbReference type="SMART" id="SM00086">
    <property type="entry name" value="PAC"/>
    <property type="match status" value="1"/>
</dbReference>
<dbReference type="InterPro" id="IPR035965">
    <property type="entry name" value="PAS-like_dom_sf"/>
</dbReference>